<dbReference type="AlphaFoldDB" id="A0A8X6PCC6"/>
<proteinExistence type="predicted"/>
<name>A0A8X6PCC6_NEPPI</name>
<keyword evidence="2" id="KW-1185">Reference proteome</keyword>
<comment type="caution">
    <text evidence="1">The sequence shown here is derived from an EMBL/GenBank/DDBJ whole genome shotgun (WGS) entry which is preliminary data.</text>
</comment>
<organism evidence="1 2">
    <name type="scientific">Nephila pilipes</name>
    <name type="common">Giant wood spider</name>
    <name type="synonym">Nephila maculata</name>
    <dbReference type="NCBI Taxonomy" id="299642"/>
    <lineage>
        <taxon>Eukaryota</taxon>
        <taxon>Metazoa</taxon>
        <taxon>Ecdysozoa</taxon>
        <taxon>Arthropoda</taxon>
        <taxon>Chelicerata</taxon>
        <taxon>Arachnida</taxon>
        <taxon>Araneae</taxon>
        <taxon>Araneomorphae</taxon>
        <taxon>Entelegynae</taxon>
        <taxon>Araneoidea</taxon>
        <taxon>Nephilidae</taxon>
        <taxon>Nephila</taxon>
    </lineage>
</organism>
<gene>
    <name evidence="1" type="primary">NCL1_31185</name>
    <name evidence="1" type="ORF">NPIL_463981</name>
</gene>
<evidence type="ECO:0000313" key="2">
    <source>
        <dbReference type="Proteomes" id="UP000887013"/>
    </source>
</evidence>
<dbReference type="Proteomes" id="UP000887013">
    <property type="component" value="Unassembled WGS sequence"/>
</dbReference>
<evidence type="ECO:0000313" key="1">
    <source>
        <dbReference type="EMBL" id="GFT63232.1"/>
    </source>
</evidence>
<reference evidence="1" key="1">
    <citation type="submission" date="2020-08" db="EMBL/GenBank/DDBJ databases">
        <title>Multicomponent nature underlies the extraordinary mechanical properties of spider dragline silk.</title>
        <authorList>
            <person name="Kono N."/>
            <person name="Nakamura H."/>
            <person name="Mori M."/>
            <person name="Yoshida Y."/>
            <person name="Ohtoshi R."/>
            <person name="Malay A.D."/>
            <person name="Moran D.A.P."/>
            <person name="Tomita M."/>
            <person name="Numata K."/>
            <person name="Arakawa K."/>
        </authorList>
    </citation>
    <scope>NUCLEOTIDE SEQUENCE</scope>
</reference>
<accession>A0A8X6PCC6</accession>
<sequence length="492" mass="58099">MVLSRLPFPSLRQMAMLKIAITVCNDPDIRDFLKEHGSVSFVFPTKETQVFLEKAGRQFEQNSELDPEKTWAWKDYFFDGRPADYGDYMYGNIENFDECEMREAVLPFGRWEELVNKKASLFLLPPLLRSELLDVIRSIAAEIDKWIKDHFLILGNSSVKGQHAHYYFQWNSIGKIDRVKTAGALIMNARLHINEICILAFYYGLVDLIFWSQNRHLSFGEFPERHLGLTGWGRCPKAVWKSLTGENDLNYISQRIFFTNSTNEQKVKCLNNVMFTEFMQYGDFLNCLSQMGDDKKEFFLKKHPLKILMYFLDWPLQSEFIEAAKRLLPYFTIFQYRYILSLILYEKIMLGRKDFNYISLLKEFWTISPSGLKQLVEKDSSIYKNIMYILNYPSDEIFPNEQLFESYHDNVLSFGYMGMKYFLIRTKTFSNKHLRTIFKSLDPMTLVPHLHLTFGHIFFICSVRRKPQEQGLTSQIKLKVTDFISKFRSQKQ</sequence>
<dbReference type="EMBL" id="BMAW01068192">
    <property type="protein sequence ID" value="GFT63232.1"/>
    <property type="molecule type" value="Genomic_DNA"/>
</dbReference>
<protein>
    <submittedName>
        <fullName evidence="1">Uncharacterized protein</fullName>
    </submittedName>
</protein>